<dbReference type="Gene3D" id="3.30.1140.40">
    <property type="entry name" value="Tctex-1"/>
    <property type="match status" value="1"/>
</dbReference>
<dbReference type="GO" id="GO:0005737">
    <property type="term" value="C:cytoplasm"/>
    <property type="evidence" value="ECO:0007669"/>
    <property type="project" value="TreeGrafter"/>
</dbReference>
<comment type="similarity">
    <text evidence="1">Belongs to the dynein light chain Tctex-type family.</text>
</comment>
<dbReference type="Pfam" id="PF03645">
    <property type="entry name" value="Tctex-1"/>
    <property type="match status" value="1"/>
</dbReference>
<feature type="region of interest" description="Disordered" evidence="2">
    <location>
        <begin position="1"/>
        <end position="26"/>
    </location>
</feature>
<gene>
    <name evidence="3" type="ORF">KP79_PYT08758</name>
</gene>
<dbReference type="STRING" id="6573.A0A210QJA4"/>
<evidence type="ECO:0000313" key="4">
    <source>
        <dbReference type="Proteomes" id="UP000242188"/>
    </source>
</evidence>
<comment type="caution">
    <text evidence="3">The sequence shown here is derived from an EMBL/GenBank/DDBJ whole genome shotgun (WGS) entry which is preliminary data.</text>
</comment>
<dbReference type="GO" id="GO:0045505">
    <property type="term" value="F:dynein intermediate chain binding"/>
    <property type="evidence" value="ECO:0007669"/>
    <property type="project" value="TreeGrafter"/>
</dbReference>
<dbReference type="InterPro" id="IPR038586">
    <property type="entry name" value="Tctex-1-like_sf"/>
</dbReference>
<dbReference type="CDD" id="cd21451">
    <property type="entry name" value="DLC-like_TCTEX1D"/>
    <property type="match status" value="1"/>
</dbReference>
<dbReference type="GO" id="GO:0007018">
    <property type="term" value="P:microtubule-based movement"/>
    <property type="evidence" value="ECO:0007669"/>
    <property type="project" value="TreeGrafter"/>
</dbReference>
<evidence type="ECO:0000256" key="2">
    <source>
        <dbReference type="SAM" id="MobiDB-lite"/>
    </source>
</evidence>
<dbReference type="EMBL" id="NEDP02003363">
    <property type="protein sequence ID" value="OWF48854.1"/>
    <property type="molecule type" value="Genomic_DNA"/>
</dbReference>
<organism evidence="3 4">
    <name type="scientific">Mizuhopecten yessoensis</name>
    <name type="common">Japanese scallop</name>
    <name type="synonym">Patinopecten yessoensis</name>
    <dbReference type="NCBI Taxonomy" id="6573"/>
    <lineage>
        <taxon>Eukaryota</taxon>
        <taxon>Metazoa</taxon>
        <taxon>Spiralia</taxon>
        <taxon>Lophotrochozoa</taxon>
        <taxon>Mollusca</taxon>
        <taxon>Bivalvia</taxon>
        <taxon>Autobranchia</taxon>
        <taxon>Pteriomorphia</taxon>
        <taxon>Pectinida</taxon>
        <taxon>Pectinoidea</taxon>
        <taxon>Pectinidae</taxon>
        <taxon>Mizuhopecten</taxon>
    </lineage>
</organism>
<keyword evidence="4" id="KW-1185">Reference proteome</keyword>
<accession>A0A210QJA4</accession>
<dbReference type="GO" id="GO:0005868">
    <property type="term" value="C:cytoplasmic dynein complex"/>
    <property type="evidence" value="ECO:0007669"/>
    <property type="project" value="TreeGrafter"/>
</dbReference>
<sequence>MDIRPATRSVSTSNLPPKMGEKAKTAPLLKSNSSYLLKRQISTISEKQKDVPVFSERSGPSFVGLLASKRLAKRLTSRILAGRTRSLLNSRMSGLTIQKEPSYRMEPKESLKFNSSKVEKIANMVLEDRLAELKYNPRLCSNISRLITEEIKDRVKTLKFDRYKIIVIVFIGENKDQGVQISSRCAWDDEVDNFATCTYKTNAIYATATVYGVYNE</sequence>
<reference evidence="3 4" key="1">
    <citation type="journal article" date="2017" name="Nat. Ecol. Evol.">
        <title>Scallop genome provides insights into evolution of bilaterian karyotype and development.</title>
        <authorList>
            <person name="Wang S."/>
            <person name="Zhang J."/>
            <person name="Jiao W."/>
            <person name="Li J."/>
            <person name="Xun X."/>
            <person name="Sun Y."/>
            <person name="Guo X."/>
            <person name="Huan P."/>
            <person name="Dong B."/>
            <person name="Zhang L."/>
            <person name="Hu X."/>
            <person name="Sun X."/>
            <person name="Wang J."/>
            <person name="Zhao C."/>
            <person name="Wang Y."/>
            <person name="Wang D."/>
            <person name="Huang X."/>
            <person name="Wang R."/>
            <person name="Lv J."/>
            <person name="Li Y."/>
            <person name="Zhang Z."/>
            <person name="Liu B."/>
            <person name="Lu W."/>
            <person name="Hui Y."/>
            <person name="Liang J."/>
            <person name="Zhou Z."/>
            <person name="Hou R."/>
            <person name="Li X."/>
            <person name="Liu Y."/>
            <person name="Li H."/>
            <person name="Ning X."/>
            <person name="Lin Y."/>
            <person name="Zhao L."/>
            <person name="Xing Q."/>
            <person name="Dou J."/>
            <person name="Li Y."/>
            <person name="Mao J."/>
            <person name="Guo H."/>
            <person name="Dou H."/>
            <person name="Li T."/>
            <person name="Mu C."/>
            <person name="Jiang W."/>
            <person name="Fu Q."/>
            <person name="Fu X."/>
            <person name="Miao Y."/>
            <person name="Liu J."/>
            <person name="Yu Q."/>
            <person name="Li R."/>
            <person name="Liao H."/>
            <person name="Li X."/>
            <person name="Kong Y."/>
            <person name="Jiang Z."/>
            <person name="Chourrout D."/>
            <person name="Li R."/>
            <person name="Bao Z."/>
        </authorList>
    </citation>
    <scope>NUCLEOTIDE SEQUENCE [LARGE SCALE GENOMIC DNA]</scope>
    <source>
        <strain evidence="3 4">PY_sf001</strain>
    </source>
</reference>
<name>A0A210QJA4_MIZYE</name>
<evidence type="ECO:0000313" key="3">
    <source>
        <dbReference type="EMBL" id="OWF48854.1"/>
    </source>
</evidence>
<protein>
    <submittedName>
        <fullName evidence="3">Tctex1 domain-containing protein 1</fullName>
    </submittedName>
</protein>
<dbReference type="PANTHER" id="PTHR21255:SF7">
    <property type="entry name" value="DYNEIN LIGHT CHAIN TCTEX-TYPE PROTEIN 2B"/>
    <property type="match status" value="1"/>
</dbReference>
<dbReference type="PANTHER" id="PTHR21255">
    <property type="entry name" value="T-COMPLEX-ASSOCIATED-TESTIS-EXPRESSED 1/ DYNEIN LIGHT CHAIN"/>
    <property type="match status" value="1"/>
</dbReference>
<dbReference type="Proteomes" id="UP000242188">
    <property type="component" value="Unassembled WGS sequence"/>
</dbReference>
<proteinExistence type="inferred from homology"/>
<dbReference type="OrthoDB" id="10260741at2759"/>
<dbReference type="AlphaFoldDB" id="A0A210QJA4"/>
<evidence type="ECO:0000256" key="1">
    <source>
        <dbReference type="ARBA" id="ARBA00005361"/>
    </source>
</evidence>
<dbReference type="InterPro" id="IPR005334">
    <property type="entry name" value="Tctex-1-like"/>
</dbReference>